<dbReference type="InterPro" id="IPR020845">
    <property type="entry name" value="AMP-binding_CS"/>
</dbReference>
<dbReference type="GO" id="GO:0008756">
    <property type="term" value="F:o-succinylbenzoate-CoA ligase activity"/>
    <property type="evidence" value="ECO:0007669"/>
    <property type="project" value="UniProtKB-UniRule"/>
</dbReference>
<dbReference type="Pfam" id="PF00501">
    <property type="entry name" value="AMP-binding"/>
    <property type="match status" value="1"/>
</dbReference>
<dbReference type="NCBIfam" id="NF002966">
    <property type="entry name" value="PRK03640.1"/>
    <property type="match status" value="1"/>
</dbReference>
<dbReference type="RefSeq" id="WP_116074063.1">
    <property type="nucleotide sequence ID" value="NZ_CP187630.1"/>
</dbReference>
<dbReference type="EC" id="6.2.1.26" evidence="5"/>
<evidence type="ECO:0000256" key="3">
    <source>
        <dbReference type="ARBA" id="ARBA00022741"/>
    </source>
</evidence>
<dbReference type="NCBIfam" id="TIGR01923">
    <property type="entry name" value="menE"/>
    <property type="match status" value="1"/>
</dbReference>
<dbReference type="InterPro" id="IPR000873">
    <property type="entry name" value="AMP-dep_synth/lig_dom"/>
</dbReference>
<sequence>MSSQTIPNGLMQRAYLTPNRVAVETPQTSLTFQELHKRVQKVAQQLSFNGVKQGDTIALYMKNRVEFIEILHAVSYIGARLLLVNTRLTNEEINYQLTDANVSLLIADETFLMREFQSSITQLTLPALKSSPEAETGFQKTWNLEDTFTIMYTSGTTGHPKGVLQTYGNHWWSSVGSALNLGLNEKDCWLIAVPLFHISGLSILMRSVFYGMKIILEERFEARAVNEAIENKGVTIISVVTSMLSNMLDELAERKYPNTFRCMLLGGGPAPLTILEACVNKEIPVYQTYGMTETSSQFVTLSPEDSLRKLGSAGKPLFPCAMKIVDEKGNETSKAGEIIVKGPNVTKGYLNKPEATQKAIQQGWFYTGDIGKVDEEGFLYVLDRRSDLIISGGENVYPAEIENVLLKHPAVKEAGVTGVADEKWGQVPAACVVVVNEDVSDEELSLHIQQFLAKYKLPKYFVRVEELPRTASNKIIRRKLSSFIQKGS</sequence>
<dbReference type="HAMAP" id="MF_00731">
    <property type="entry name" value="MenE"/>
    <property type="match status" value="1"/>
</dbReference>
<keyword evidence="4 5" id="KW-0067">ATP-binding</keyword>
<dbReference type="InterPro" id="IPR045851">
    <property type="entry name" value="AMP-bd_C_sf"/>
</dbReference>
<dbReference type="CDD" id="cd05912">
    <property type="entry name" value="OSB_CoA_lg"/>
    <property type="match status" value="1"/>
</dbReference>
<gene>
    <name evidence="5 8" type="primary">menE</name>
    <name evidence="8" type="ORF">C3744_11285</name>
</gene>
<evidence type="ECO:0000313" key="9">
    <source>
        <dbReference type="Proteomes" id="UP000256519"/>
    </source>
</evidence>
<keyword evidence="2 5" id="KW-0436">Ligase</keyword>
<evidence type="ECO:0000259" key="6">
    <source>
        <dbReference type="Pfam" id="PF00501"/>
    </source>
</evidence>
<dbReference type="UniPathway" id="UPA00079"/>
<comment type="pathway">
    <text evidence="5">Quinol/quinone metabolism; menaquinone biosynthesis.</text>
</comment>
<evidence type="ECO:0000256" key="1">
    <source>
        <dbReference type="ARBA" id="ARBA00022428"/>
    </source>
</evidence>
<dbReference type="GO" id="GO:0005524">
    <property type="term" value="F:ATP binding"/>
    <property type="evidence" value="ECO:0007669"/>
    <property type="project" value="UniProtKB-KW"/>
</dbReference>
<dbReference type="EMBL" id="PQWM01000008">
    <property type="protein sequence ID" value="RDZ15752.1"/>
    <property type="molecule type" value="Genomic_DNA"/>
</dbReference>
<evidence type="ECO:0000313" key="8">
    <source>
        <dbReference type="EMBL" id="RDZ15752.1"/>
    </source>
</evidence>
<proteinExistence type="inferred from homology"/>
<comment type="similarity">
    <text evidence="5">Belongs to the ATP-dependent AMP-binding enzyme family. MenE subfamily.</text>
</comment>
<accession>A0A3D8X4Z9</accession>
<keyword evidence="3 5" id="KW-0547">Nucleotide-binding</keyword>
<reference evidence="8 9" key="1">
    <citation type="journal article" date="2018" name="Appl. Environ. Microbiol.">
        <title>Antimicrobial susceptibility testing and tentative epidemiological cut-off values of five Bacillus species relevant for use as animal feed additives or for plant protection.</title>
        <authorList>
            <person name="Agerso Y."/>
            <person name="Stuer-Lauridsen B."/>
            <person name="Bjerre K."/>
            <person name="Jensen M.G."/>
            <person name="Johansen E."/>
            <person name="Bennedsen M."/>
            <person name="Brockmann E."/>
            <person name="Nielsen B."/>
        </authorList>
    </citation>
    <scope>NUCLEOTIDE SEQUENCE [LARGE SCALE GENOMIC DNA]</scope>
    <source>
        <strain evidence="8 9">CHCC20162</strain>
    </source>
</reference>
<keyword evidence="1 5" id="KW-0474">Menaquinone biosynthesis</keyword>
<comment type="function">
    <text evidence="5">Converts 2-succinylbenzoate (OSB) to 2-succinylbenzoyl-CoA (OSB-CoA).</text>
</comment>
<evidence type="ECO:0000256" key="5">
    <source>
        <dbReference type="HAMAP-Rule" id="MF_00731"/>
    </source>
</evidence>
<dbReference type="PROSITE" id="PS00455">
    <property type="entry name" value="AMP_BINDING"/>
    <property type="match status" value="1"/>
</dbReference>
<protein>
    <recommendedName>
        <fullName evidence="5">2-succinylbenzoate--CoA ligase</fullName>
        <ecNumber evidence="5">6.2.1.26</ecNumber>
    </recommendedName>
    <alternativeName>
        <fullName evidence="5">o-succinylbenzoyl-CoA synthetase</fullName>
        <shortName evidence="5">OSB-CoA synthetase</shortName>
    </alternativeName>
</protein>
<evidence type="ECO:0000256" key="2">
    <source>
        <dbReference type="ARBA" id="ARBA00022598"/>
    </source>
</evidence>
<comment type="pathway">
    <text evidence="5">Quinol/quinone metabolism; 1,4-dihydroxy-2-naphthoate biosynthesis; 1,4-dihydroxy-2-naphthoate from chorismate: step 5/7.</text>
</comment>
<dbReference type="PANTHER" id="PTHR43201:SF5">
    <property type="entry name" value="MEDIUM-CHAIN ACYL-COA LIGASE ACSF2, MITOCHONDRIAL"/>
    <property type="match status" value="1"/>
</dbReference>
<dbReference type="InterPro" id="IPR010192">
    <property type="entry name" value="MenE"/>
</dbReference>
<evidence type="ECO:0000256" key="4">
    <source>
        <dbReference type="ARBA" id="ARBA00022840"/>
    </source>
</evidence>
<dbReference type="Gene3D" id="3.40.50.12780">
    <property type="entry name" value="N-terminal domain of ligase-like"/>
    <property type="match status" value="1"/>
</dbReference>
<organism evidence="8 9">
    <name type="scientific">Priestia megaterium</name>
    <name type="common">Bacillus megaterium</name>
    <dbReference type="NCBI Taxonomy" id="1404"/>
    <lineage>
        <taxon>Bacteria</taxon>
        <taxon>Bacillati</taxon>
        <taxon>Bacillota</taxon>
        <taxon>Bacilli</taxon>
        <taxon>Bacillales</taxon>
        <taxon>Bacillaceae</taxon>
        <taxon>Priestia</taxon>
    </lineage>
</organism>
<dbReference type="InterPro" id="IPR025110">
    <property type="entry name" value="AMP-bd_C"/>
</dbReference>
<dbReference type="GO" id="GO:0009234">
    <property type="term" value="P:menaquinone biosynthetic process"/>
    <property type="evidence" value="ECO:0007669"/>
    <property type="project" value="UniProtKB-UniRule"/>
</dbReference>
<feature type="domain" description="AMP-binding enzyme C-terminal" evidence="7">
    <location>
        <begin position="400"/>
        <end position="474"/>
    </location>
</feature>
<comment type="caution">
    <text evidence="8">The sequence shown here is derived from an EMBL/GenBank/DDBJ whole genome shotgun (WGS) entry which is preliminary data.</text>
</comment>
<dbReference type="Proteomes" id="UP000256519">
    <property type="component" value="Unassembled WGS sequence"/>
</dbReference>
<dbReference type="PANTHER" id="PTHR43201">
    <property type="entry name" value="ACYL-COA SYNTHETASE"/>
    <property type="match status" value="1"/>
</dbReference>
<dbReference type="Gene3D" id="3.30.300.30">
    <property type="match status" value="1"/>
</dbReference>
<feature type="domain" description="AMP-dependent synthetase/ligase" evidence="6">
    <location>
        <begin position="12"/>
        <end position="350"/>
    </location>
</feature>
<dbReference type="SUPFAM" id="SSF56801">
    <property type="entry name" value="Acetyl-CoA synthetase-like"/>
    <property type="match status" value="1"/>
</dbReference>
<dbReference type="UniPathway" id="UPA01057">
    <property type="reaction ID" value="UER00166"/>
</dbReference>
<dbReference type="GO" id="GO:0031956">
    <property type="term" value="F:medium-chain fatty acid-CoA ligase activity"/>
    <property type="evidence" value="ECO:0007669"/>
    <property type="project" value="TreeGrafter"/>
</dbReference>
<dbReference type="AlphaFoldDB" id="A0A3D8X4Z9"/>
<dbReference type="GO" id="GO:0006631">
    <property type="term" value="P:fatty acid metabolic process"/>
    <property type="evidence" value="ECO:0007669"/>
    <property type="project" value="TreeGrafter"/>
</dbReference>
<name>A0A3D8X4Z9_PRIMG</name>
<evidence type="ECO:0000259" key="7">
    <source>
        <dbReference type="Pfam" id="PF13193"/>
    </source>
</evidence>
<dbReference type="Pfam" id="PF13193">
    <property type="entry name" value="AMP-binding_C"/>
    <property type="match status" value="1"/>
</dbReference>
<dbReference type="InterPro" id="IPR042099">
    <property type="entry name" value="ANL_N_sf"/>
</dbReference>
<comment type="catalytic activity">
    <reaction evidence="5">
        <text>2-succinylbenzoate + ATP + CoA = 2-succinylbenzoyl-CoA + AMP + diphosphate</text>
        <dbReference type="Rhea" id="RHEA:17009"/>
        <dbReference type="ChEBI" id="CHEBI:18325"/>
        <dbReference type="ChEBI" id="CHEBI:30616"/>
        <dbReference type="ChEBI" id="CHEBI:33019"/>
        <dbReference type="ChEBI" id="CHEBI:57287"/>
        <dbReference type="ChEBI" id="CHEBI:57364"/>
        <dbReference type="ChEBI" id="CHEBI:456215"/>
        <dbReference type="EC" id="6.2.1.26"/>
    </reaction>
</comment>